<evidence type="ECO:0000313" key="7">
    <source>
        <dbReference type="Proteomes" id="UP000655208"/>
    </source>
</evidence>
<dbReference type="RefSeq" id="WP_188941989.1">
    <property type="nucleotide sequence ID" value="NZ_BMNA01000004.1"/>
</dbReference>
<keyword evidence="3" id="KW-0804">Transcription</keyword>
<dbReference type="AlphaFoldDB" id="A0A917SZ44"/>
<reference evidence="6" key="1">
    <citation type="journal article" date="2014" name="Int. J. Syst. Evol. Microbiol.">
        <title>Complete genome sequence of Corynebacterium casei LMG S-19264T (=DSM 44701T), isolated from a smear-ripened cheese.</title>
        <authorList>
            <consortium name="US DOE Joint Genome Institute (JGI-PGF)"/>
            <person name="Walter F."/>
            <person name="Albersmeier A."/>
            <person name="Kalinowski J."/>
            <person name="Ruckert C."/>
        </authorList>
    </citation>
    <scope>NUCLEOTIDE SEQUENCE</scope>
    <source>
        <strain evidence="6">CGMCC 4.7308</strain>
    </source>
</reference>
<evidence type="ECO:0000256" key="2">
    <source>
        <dbReference type="ARBA" id="ARBA00023125"/>
    </source>
</evidence>
<reference evidence="6" key="2">
    <citation type="submission" date="2020-09" db="EMBL/GenBank/DDBJ databases">
        <authorList>
            <person name="Sun Q."/>
            <person name="Zhou Y."/>
        </authorList>
    </citation>
    <scope>NUCLEOTIDE SEQUENCE</scope>
    <source>
        <strain evidence="6">CGMCC 4.7308</strain>
    </source>
</reference>
<dbReference type="InterPro" id="IPR001647">
    <property type="entry name" value="HTH_TetR"/>
</dbReference>
<dbReference type="InterPro" id="IPR025996">
    <property type="entry name" value="MT1864/Rv1816-like_C"/>
</dbReference>
<dbReference type="SUPFAM" id="SSF46689">
    <property type="entry name" value="Homeodomain-like"/>
    <property type="match status" value="1"/>
</dbReference>
<feature type="domain" description="HTH tetR-type" evidence="5">
    <location>
        <begin position="12"/>
        <end position="72"/>
    </location>
</feature>
<evidence type="ECO:0000256" key="3">
    <source>
        <dbReference type="ARBA" id="ARBA00023163"/>
    </source>
</evidence>
<evidence type="ECO:0000259" key="5">
    <source>
        <dbReference type="PROSITE" id="PS50977"/>
    </source>
</evidence>
<proteinExistence type="predicted"/>
<dbReference type="Proteomes" id="UP000655208">
    <property type="component" value="Unassembled WGS sequence"/>
</dbReference>
<keyword evidence="2 4" id="KW-0238">DNA-binding</keyword>
<dbReference type="PANTHER" id="PTHR30055">
    <property type="entry name" value="HTH-TYPE TRANSCRIPTIONAL REGULATOR RUTR"/>
    <property type="match status" value="1"/>
</dbReference>
<dbReference type="InterPro" id="IPR036271">
    <property type="entry name" value="Tet_transcr_reg_TetR-rel_C_sf"/>
</dbReference>
<sequence length="247" mass="25867">MAQGRGRTGRRDEALGRLLGAARAALEADGVVELSLRAVAKGLGWANSTVYRHVANRDALLALLSSDVNDEVRDVAEAADRACAVEGGDAAERWLAVARALRDWARAHPHLFGLLCTTAAPEDPARPGHFRVTGIWPTMGRIIHAGRAAGAIRPPAAGAYDIAGVFDMQRFASSGVPQEPFADLPVRSISLYTSLLGILASDVFNQMEHLDGARDRLFDLLVAVTAGAAGLDIVLPPAPAAAAPSVG</sequence>
<protein>
    <submittedName>
        <fullName evidence="6">TetR family transcriptional regulator</fullName>
    </submittedName>
</protein>
<accession>A0A917SZ44</accession>
<dbReference type="GO" id="GO:0003700">
    <property type="term" value="F:DNA-binding transcription factor activity"/>
    <property type="evidence" value="ECO:0007669"/>
    <property type="project" value="TreeGrafter"/>
</dbReference>
<organism evidence="6 7">
    <name type="scientific">Nakamurella endophytica</name>
    <dbReference type="NCBI Taxonomy" id="1748367"/>
    <lineage>
        <taxon>Bacteria</taxon>
        <taxon>Bacillati</taxon>
        <taxon>Actinomycetota</taxon>
        <taxon>Actinomycetes</taxon>
        <taxon>Nakamurellales</taxon>
        <taxon>Nakamurellaceae</taxon>
        <taxon>Nakamurella</taxon>
    </lineage>
</organism>
<dbReference type="InterPro" id="IPR050109">
    <property type="entry name" value="HTH-type_TetR-like_transc_reg"/>
</dbReference>
<dbReference type="GO" id="GO:0000976">
    <property type="term" value="F:transcription cis-regulatory region binding"/>
    <property type="evidence" value="ECO:0007669"/>
    <property type="project" value="TreeGrafter"/>
</dbReference>
<feature type="DNA-binding region" description="H-T-H motif" evidence="4">
    <location>
        <begin position="35"/>
        <end position="54"/>
    </location>
</feature>
<dbReference type="EMBL" id="BMNA01000004">
    <property type="protein sequence ID" value="GGM04450.1"/>
    <property type="molecule type" value="Genomic_DNA"/>
</dbReference>
<evidence type="ECO:0000313" key="6">
    <source>
        <dbReference type="EMBL" id="GGM04450.1"/>
    </source>
</evidence>
<dbReference type="InterPro" id="IPR009057">
    <property type="entry name" value="Homeodomain-like_sf"/>
</dbReference>
<evidence type="ECO:0000256" key="4">
    <source>
        <dbReference type="PROSITE-ProRule" id="PRU00335"/>
    </source>
</evidence>
<dbReference type="Gene3D" id="1.10.357.10">
    <property type="entry name" value="Tetracycline Repressor, domain 2"/>
    <property type="match status" value="1"/>
</dbReference>
<keyword evidence="7" id="KW-1185">Reference proteome</keyword>
<dbReference type="SUPFAM" id="SSF48498">
    <property type="entry name" value="Tetracyclin repressor-like, C-terminal domain"/>
    <property type="match status" value="1"/>
</dbReference>
<name>A0A917SZ44_9ACTN</name>
<keyword evidence="1" id="KW-0805">Transcription regulation</keyword>
<comment type="caution">
    <text evidence="6">The sequence shown here is derived from an EMBL/GenBank/DDBJ whole genome shotgun (WGS) entry which is preliminary data.</text>
</comment>
<dbReference type="PANTHER" id="PTHR30055:SF234">
    <property type="entry name" value="HTH-TYPE TRANSCRIPTIONAL REGULATOR BETI"/>
    <property type="match status" value="1"/>
</dbReference>
<dbReference type="Pfam" id="PF13305">
    <property type="entry name" value="TetR_C_33"/>
    <property type="match status" value="1"/>
</dbReference>
<dbReference type="PROSITE" id="PS50977">
    <property type="entry name" value="HTH_TETR_2"/>
    <property type="match status" value="1"/>
</dbReference>
<evidence type="ECO:0000256" key="1">
    <source>
        <dbReference type="ARBA" id="ARBA00023015"/>
    </source>
</evidence>
<gene>
    <name evidence="6" type="ORF">GCM10011594_25810</name>
</gene>